<reference evidence="1 2" key="1">
    <citation type="submission" date="2013-06" db="EMBL/GenBank/DDBJ databases">
        <authorList>
            <person name="Weinstock G."/>
            <person name="Sodergren E."/>
            <person name="Lobos E.A."/>
            <person name="Fulton L."/>
            <person name="Fulton R."/>
            <person name="Courtney L."/>
            <person name="Fronick C."/>
            <person name="O'Laughlin M."/>
            <person name="Godfrey J."/>
            <person name="Wilson R.M."/>
            <person name="Miner T."/>
            <person name="Farmer C."/>
            <person name="Delehaunty K."/>
            <person name="Cordes M."/>
            <person name="Minx P."/>
            <person name="Tomlinson C."/>
            <person name="Chen J."/>
            <person name="Wollam A."/>
            <person name="Pepin K.H."/>
            <person name="Bhonagiri V."/>
            <person name="Zhang X."/>
            <person name="Warren W."/>
            <person name="Mitreva M."/>
            <person name="Mardis E.R."/>
            <person name="Wilson R.K."/>
        </authorList>
    </citation>
    <scope>NUCLEOTIDE SEQUENCE [LARGE SCALE GENOMIC DNA]</scope>
    <source>
        <strain evidence="1 2">F0570</strain>
    </source>
</reference>
<dbReference type="AlphaFoldDB" id="A0A0E2M5W4"/>
<gene>
    <name evidence="1" type="ORF">HMPREF1555_01024</name>
</gene>
<evidence type="ECO:0000313" key="1">
    <source>
        <dbReference type="EMBL" id="ERJ66694.1"/>
    </source>
</evidence>
<evidence type="ECO:0000313" key="2">
    <source>
        <dbReference type="Proteomes" id="UP000016630"/>
    </source>
</evidence>
<dbReference type="PATRIC" id="fig|1227271.3.peg.893"/>
<accession>A0A0E2M5W4</accession>
<dbReference type="HOGENOM" id="CLU_3203381_0_0_10"/>
<dbReference type="EMBL" id="AWUW01000073">
    <property type="protein sequence ID" value="ERJ66694.1"/>
    <property type="molecule type" value="Genomic_DNA"/>
</dbReference>
<name>A0A0E2M5W4_PORGN</name>
<dbReference type="Proteomes" id="UP000016630">
    <property type="component" value="Unassembled WGS sequence"/>
</dbReference>
<organism evidence="1 2">
    <name type="scientific">Porphyromonas gingivalis F0570</name>
    <dbReference type="NCBI Taxonomy" id="1227271"/>
    <lineage>
        <taxon>Bacteria</taxon>
        <taxon>Pseudomonadati</taxon>
        <taxon>Bacteroidota</taxon>
        <taxon>Bacteroidia</taxon>
        <taxon>Bacteroidales</taxon>
        <taxon>Porphyromonadaceae</taxon>
        <taxon>Porphyromonas</taxon>
    </lineage>
</organism>
<sequence>MNASAPGHPNKRKHPYTVMLWHKERGYGEGEFPFVTASRHAEGEI</sequence>
<protein>
    <submittedName>
        <fullName evidence="1">Uncharacterized protein</fullName>
    </submittedName>
</protein>
<comment type="caution">
    <text evidence="1">The sequence shown here is derived from an EMBL/GenBank/DDBJ whole genome shotgun (WGS) entry which is preliminary data.</text>
</comment>
<proteinExistence type="predicted"/>